<evidence type="ECO:0000313" key="3">
    <source>
        <dbReference type="Proteomes" id="UP001530293"/>
    </source>
</evidence>
<feature type="transmembrane region" description="Helical" evidence="1">
    <location>
        <begin position="20"/>
        <end position="37"/>
    </location>
</feature>
<dbReference type="Proteomes" id="UP001530293">
    <property type="component" value="Unassembled WGS sequence"/>
</dbReference>
<feature type="transmembrane region" description="Helical" evidence="1">
    <location>
        <begin position="44"/>
        <end position="66"/>
    </location>
</feature>
<evidence type="ECO:0000313" key="2">
    <source>
        <dbReference type="EMBL" id="KAL3756421.1"/>
    </source>
</evidence>
<evidence type="ECO:0000256" key="1">
    <source>
        <dbReference type="SAM" id="Phobius"/>
    </source>
</evidence>
<keyword evidence="3" id="KW-1185">Reference proteome</keyword>
<reference evidence="2 3" key="1">
    <citation type="submission" date="2024-10" db="EMBL/GenBank/DDBJ databases">
        <title>Updated reference genomes for cyclostephanoid diatoms.</title>
        <authorList>
            <person name="Roberts W.R."/>
            <person name="Alverson A.J."/>
        </authorList>
    </citation>
    <scope>NUCLEOTIDE SEQUENCE [LARGE SCALE GENOMIC DNA]</scope>
    <source>
        <strain evidence="2 3">AJA232-27</strain>
    </source>
</reference>
<organism evidence="2 3">
    <name type="scientific">Discostella pseudostelligera</name>
    <dbReference type="NCBI Taxonomy" id="259834"/>
    <lineage>
        <taxon>Eukaryota</taxon>
        <taxon>Sar</taxon>
        <taxon>Stramenopiles</taxon>
        <taxon>Ochrophyta</taxon>
        <taxon>Bacillariophyta</taxon>
        <taxon>Coscinodiscophyceae</taxon>
        <taxon>Thalassiosirophycidae</taxon>
        <taxon>Stephanodiscales</taxon>
        <taxon>Stephanodiscaceae</taxon>
        <taxon>Discostella</taxon>
    </lineage>
</organism>
<accession>A0ABD3LXG5</accession>
<keyword evidence="1" id="KW-1133">Transmembrane helix</keyword>
<gene>
    <name evidence="2" type="ORF">ACHAWU_007692</name>
</gene>
<dbReference type="EMBL" id="JALLBG020000305">
    <property type="protein sequence ID" value="KAL3756421.1"/>
    <property type="molecule type" value="Genomic_DNA"/>
</dbReference>
<sequence>MTEKKAKQYHQGHDIKSLTLNFATTLLFILPFALYCYGNDEAKVKLYIGVVVGFLALAIIVPPFGWMRPHPYTDIPGNEPLRFRKDN</sequence>
<name>A0ABD3LXG5_9STRA</name>
<comment type="caution">
    <text evidence="2">The sequence shown here is derived from an EMBL/GenBank/DDBJ whole genome shotgun (WGS) entry which is preliminary data.</text>
</comment>
<keyword evidence="1" id="KW-0812">Transmembrane</keyword>
<protein>
    <submittedName>
        <fullName evidence="2">Uncharacterized protein</fullName>
    </submittedName>
</protein>
<dbReference type="AlphaFoldDB" id="A0ABD3LXG5"/>
<proteinExistence type="predicted"/>
<keyword evidence="1" id="KW-0472">Membrane</keyword>